<evidence type="ECO:0000313" key="1">
    <source>
        <dbReference type="EMBL" id="KZC95163.1"/>
    </source>
</evidence>
<sequence length="452" mass="49210">MAQFRNAGVDAHTTLLLGAGASTTSGLPDWDELATRLLVSSGAVSNEESARTLVSRQDPMMVVESARALHGPSWNKKLRAALYEGVLSPESSPLHLAAVAHALGGSPGDTTLVTLNFDTLLEDALQEETGAPVESVADGRDVTDMAVHHLHGVVSTSATTEAVLTLTEFLDLMSDPDSWQLRNLRAAVGRGAVVIAGTSYRDPDVRQWMHDAMRGAPDSHATLILLARQGLAVTKQEFEDLRSALTEQWSAIGMRPVLVNDFSDAAQVIRELRFIDAPHYRAPQERAEAVWTYHALNFARLQEEYVAELAQNAQTLSDAFSVDSMNLTLWLANSEGKLARWAAQDRRYLDPNGLRMVETGFDSPWIAGQSLGSDTLLHKDLPEGDIRRWSSVLAVPIPVTHPEFPTVTSAVVTIGLPDRAETYAGSRFLWADAVSKIGDAWTSRISDAVFPR</sequence>
<organism evidence="1 2">
    <name type="scientific">Clavibacter tessellarius</name>
    <dbReference type="NCBI Taxonomy" id="31965"/>
    <lineage>
        <taxon>Bacteria</taxon>
        <taxon>Bacillati</taxon>
        <taxon>Actinomycetota</taxon>
        <taxon>Actinomycetes</taxon>
        <taxon>Micrococcales</taxon>
        <taxon>Microbacteriaceae</taxon>
        <taxon>Clavibacter</taxon>
    </lineage>
</organism>
<dbReference type="SUPFAM" id="SSF52467">
    <property type="entry name" value="DHS-like NAD/FAD-binding domain"/>
    <property type="match status" value="1"/>
</dbReference>
<reference evidence="1 2" key="1">
    <citation type="submission" date="2016-01" db="EMBL/GenBank/DDBJ databases">
        <title>Draft genome sequence of Clavibacter michiganensis subsp. tessellarius DOAB 609.</title>
        <authorList>
            <person name="Tambong J.T."/>
        </authorList>
    </citation>
    <scope>NUCLEOTIDE SEQUENCE [LARGE SCALE GENOMIC DNA]</scope>
    <source>
        <strain evidence="1 2">DOAB 609</strain>
    </source>
</reference>
<dbReference type="Pfam" id="PF13289">
    <property type="entry name" value="SIR2_2"/>
    <property type="match status" value="1"/>
</dbReference>
<dbReference type="InterPro" id="IPR029035">
    <property type="entry name" value="DHS-like_NAD/FAD-binding_dom"/>
</dbReference>
<name>A0A154V1A2_9MICO</name>
<protein>
    <submittedName>
        <fullName evidence="1">Uncharacterized protein</fullName>
    </submittedName>
</protein>
<comment type="caution">
    <text evidence="1">The sequence shown here is derived from an EMBL/GenBank/DDBJ whole genome shotgun (WGS) entry which is preliminary data.</text>
</comment>
<dbReference type="EMBL" id="LQXA01000030">
    <property type="protein sequence ID" value="KZC95163.1"/>
    <property type="molecule type" value="Genomic_DNA"/>
</dbReference>
<dbReference type="STRING" id="31965.AWH51_09840"/>
<gene>
    <name evidence="1" type="ORF">AWH51_09840</name>
</gene>
<dbReference type="Gene3D" id="3.40.50.1220">
    <property type="entry name" value="TPP-binding domain"/>
    <property type="match status" value="1"/>
</dbReference>
<accession>A0A154V1A2</accession>
<proteinExistence type="predicted"/>
<dbReference type="OrthoDB" id="4775310at2"/>
<dbReference type="AlphaFoldDB" id="A0A154V1A2"/>
<evidence type="ECO:0000313" key="2">
    <source>
        <dbReference type="Proteomes" id="UP000076218"/>
    </source>
</evidence>
<dbReference type="Proteomes" id="UP000076218">
    <property type="component" value="Unassembled WGS sequence"/>
</dbReference>